<evidence type="ECO:0000259" key="3">
    <source>
        <dbReference type="Pfam" id="PF19413"/>
    </source>
</evidence>
<evidence type="ECO:0000256" key="1">
    <source>
        <dbReference type="ARBA" id="ARBA00022737"/>
    </source>
</evidence>
<dbReference type="RefSeq" id="WP_111409222.1">
    <property type="nucleotide sequence ID" value="NZ_QKXH01000003.1"/>
</dbReference>
<name>A0A2W7UG82_9FLAO</name>
<gene>
    <name evidence="4" type="ORF">DOS84_06060</name>
</gene>
<dbReference type="PANTHER" id="PTHR44943:SF8">
    <property type="entry name" value="TPR REPEAT-CONTAINING PROTEIN MJ0263"/>
    <property type="match status" value="1"/>
</dbReference>
<dbReference type="SUPFAM" id="SSF48452">
    <property type="entry name" value="TPR-like"/>
    <property type="match status" value="1"/>
</dbReference>
<dbReference type="Pfam" id="PF19413">
    <property type="entry name" value="YaiO"/>
    <property type="match status" value="1"/>
</dbReference>
<accession>A0A2W7UG82</accession>
<sequence>MKDKKYIKILFIVFLVMGMMNSNVVWSQKIDVDSLLNVAIKEVNKDKNYESALKKTRLGIKLAPDYLDFHLLTGRIYQLTNEKDSARYYYNHVIDKNPVYEDAFTYLINMDIEEKKYADAEIVVNKAIEAHPGKKDFRYKKLTIYELKGENEKSQTYLKEMQEMYPEDSEFKLHHFIDETRFKSDRIGMIYNFTTFNRSGYGPWHYGSLQYIAQRNWGSLITRINYSDRYANEQSVANGFQYEVESYFFTGKNSYSFASAGYSSDPVFPKLRLGYSFFHNFKKGWEGDLGIRYIDTEDSNLTSAVVGIGKYLGSYWLNLRSYFFFDNSTVYPVFTLTSRYYFNTRFDYLSLIAGYGTSPDERTTLGQIEQRLSLDSFRISGGYNRLFGKHYITGLQISVNNQEYTPGSKQIETEIALIFQYQF</sequence>
<evidence type="ECO:0000313" key="5">
    <source>
        <dbReference type="Proteomes" id="UP000249177"/>
    </source>
</evidence>
<dbReference type="NCBIfam" id="TIGR04390">
    <property type="entry name" value="OMP_YaiO_dom"/>
    <property type="match status" value="1"/>
</dbReference>
<dbReference type="Proteomes" id="UP000249177">
    <property type="component" value="Unassembled WGS sequence"/>
</dbReference>
<comment type="caution">
    <text evidence="4">The sequence shown here is derived from an EMBL/GenBank/DDBJ whole genome shotgun (WGS) entry which is preliminary data.</text>
</comment>
<proteinExistence type="predicted"/>
<dbReference type="OrthoDB" id="742239at2"/>
<keyword evidence="2" id="KW-0802">TPR repeat</keyword>
<dbReference type="EMBL" id="QKXH01000003">
    <property type="protein sequence ID" value="PZX94187.1"/>
    <property type="molecule type" value="Genomic_DNA"/>
</dbReference>
<dbReference type="Gene3D" id="1.25.40.10">
    <property type="entry name" value="Tetratricopeptide repeat domain"/>
    <property type="match status" value="1"/>
</dbReference>
<dbReference type="AlphaFoldDB" id="A0A2W7UG82"/>
<evidence type="ECO:0000256" key="2">
    <source>
        <dbReference type="ARBA" id="ARBA00022803"/>
    </source>
</evidence>
<dbReference type="PANTHER" id="PTHR44943">
    <property type="entry name" value="CELLULOSE SYNTHASE OPERON PROTEIN C"/>
    <property type="match status" value="1"/>
</dbReference>
<evidence type="ECO:0000313" key="4">
    <source>
        <dbReference type="EMBL" id="PZX94187.1"/>
    </source>
</evidence>
<reference evidence="4 5" key="1">
    <citation type="submission" date="2018-06" db="EMBL/GenBank/DDBJ databases">
        <title>Flavobacterium sp IMCC34762, genome.</title>
        <authorList>
            <person name="Joung Y."/>
            <person name="Cho J."/>
            <person name="Song J."/>
        </authorList>
    </citation>
    <scope>NUCLEOTIDE SEQUENCE [LARGE SCALE GENOMIC DNA]</scope>
    <source>
        <strain evidence="4 5">IMCC34762</strain>
    </source>
</reference>
<dbReference type="InterPro" id="IPR030887">
    <property type="entry name" value="Beta-barrel_YaiO"/>
</dbReference>
<organism evidence="4 5">
    <name type="scientific">Flavobacterium aquariorum</name>
    <dbReference type="NCBI Taxonomy" id="2217670"/>
    <lineage>
        <taxon>Bacteria</taxon>
        <taxon>Pseudomonadati</taxon>
        <taxon>Bacteroidota</taxon>
        <taxon>Flavobacteriia</taxon>
        <taxon>Flavobacteriales</taxon>
        <taxon>Flavobacteriaceae</taxon>
        <taxon>Flavobacterium</taxon>
    </lineage>
</organism>
<feature type="domain" description="YaiO beta-barrel" evidence="3">
    <location>
        <begin position="185"/>
        <end position="361"/>
    </location>
</feature>
<keyword evidence="5" id="KW-1185">Reference proteome</keyword>
<protein>
    <recommendedName>
        <fullName evidence="3">YaiO beta-barrel domain-containing protein</fullName>
    </recommendedName>
</protein>
<dbReference type="InterPro" id="IPR011990">
    <property type="entry name" value="TPR-like_helical_dom_sf"/>
</dbReference>
<keyword evidence="1" id="KW-0677">Repeat</keyword>
<dbReference type="InterPro" id="IPR051685">
    <property type="entry name" value="Ycf3/AcsC/BcsC/TPR_MFPF"/>
</dbReference>